<dbReference type="Pfam" id="PF01590">
    <property type="entry name" value="GAF"/>
    <property type="match status" value="1"/>
</dbReference>
<evidence type="ECO:0000313" key="2">
    <source>
        <dbReference type="EMBL" id="GHC68511.1"/>
    </source>
</evidence>
<dbReference type="InterPro" id="IPR029016">
    <property type="entry name" value="GAF-like_dom_sf"/>
</dbReference>
<organism evidence="2 3">
    <name type="scientific">Streptomyces cinnamoneus</name>
    <name type="common">Streptoverticillium cinnamoneum</name>
    <dbReference type="NCBI Taxonomy" id="53446"/>
    <lineage>
        <taxon>Bacteria</taxon>
        <taxon>Bacillati</taxon>
        <taxon>Actinomycetota</taxon>
        <taxon>Actinomycetes</taxon>
        <taxon>Kitasatosporales</taxon>
        <taxon>Streptomycetaceae</taxon>
        <taxon>Streptomyces</taxon>
        <taxon>Streptomyces cinnamoneus group</taxon>
    </lineage>
</organism>
<name>A0A918TZF3_STRCJ</name>
<comment type="caution">
    <text evidence="2">The sequence shown here is derived from an EMBL/GenBank/DDBJ whole genome shotgun (WGS) entry which is preliminary data.</text>
</comment>
<evidence type="ECO:0000313" key="3">
    <source>
        <dbReference type="Proteomes" id="UP000646244"/>
    </source>
</evidence>
<dbReference type="Proteomes" id="UP000646244">
    <property type="component" value="Unassembled WGS sequence"/>
</dbReference>
<proteinExistence type="predicted"/>
<dbReference type="SUPFAM" id="SSF55781">
    <property type="entry name" value="GAF domain-like"/>
    <property type="match status" value="1"/>
</dbReference>
<protein>
    <recommendedName>
        <fullName evidence="1">GAF domain-containing protein</fullName>
    </recommendedName>
</protein>
<reference evidence="2" key="2">
    <citation type="submission" date="2020-09" db="EMBL/GenBank/DDBJ databases">
        <authorList>
            <person name="Sun Q."/>
            <person name="Ohkuma M."/>
        </authorList>
    </citation>
    <scope>NUCLEOTIDE SEQUENCE</scope>
    <source>
        <strain evidence="2">JCM 4633</strain>
    </source>
</reference>
<dbReference type="EMBL" id="BMVB01000025">
    <property type="protein sequence ID" value="GHC68511.1"/>
    <property type="molecule type" value="Genomic_DNA"/>
</dbReference>
<evidence type="ECO:0000259" key="1">
    <source>
        <dbReference type="Pfam" id="PF01590"/>
    </source>
</evidence>
<gene>
    <name evidence="2" type="ORF">GCM10010507_53760</name>
</gene>
<dbReference type="InterPro" id="IPR003018">
    <property type="entry name" value="GAF"/>
</dbReference>
<dbReference type="Gene3D" id="3.30.450.40">
    <property type="match status" value="1"/>
</dbReference>
<accession>A0A918TZF3</accession>
<dbReference type="AlphaFoldDB" id="A0A918TZF3"/>
<sequence length="470" mass="50783">MVLRRLGTTLRPLTVTFRPAGVRSQWLQGVAISPMPRRAAAPDGHHCCVERIPIDAGLLPAIREAALAGSTPPVRPRTVIGESWHRVRRHGVDPEQGRPVPLISPEEVEHRRHSSPLAELLPQLRGGLRDAADAVRHLIAVTDADGRVLWREGSHGVRRSADRLGFEVGASWTEELVGTNGIGLALVERRPVQVHSAEHFVRSHHAWTCAAAPLHDPRDGRLLGVLNVSGPAPAFNPATLALVTAVAKVAEAELRARHWESVDRLRAVAAPMLARLPGRALAVDRDGWTAAVTGMAPVSRVVLPRDVRPGPAWLPSLGPCTLEPLPDGWLVRIEEGRPRDAPGRLVLDLRRPRGWTVTVSGAAGEWSHELSPRHAELLYVLARHPAGRTAAELAADLFGDPTRTVTVRAELSRIRRTLAGVLGHRPYRFADGLEVLLRIPPHPADLLPGSTAPAVLAARRGLPVGRGGVP</sequence>
<reference evidence="2" key="1">
    <citation type="journal article" date="2014" name="Int. J. Syst. Evol. Microbiol.">
        <title>Complete genome sequence of Corynebacterium casei LMG S-19264T (=DSM 44701T), isolated from a smear-ripened cheese.</title>
        <authorList>
            <consortium name="US DOE Joint Genome Institute (JGI-PGF)"/>
            <person name="Walter F."/>
            <person name="Albersmeier A."/>
            <person name="Kalinowski J."/>
            <person name="Ruckert C."/>
        </authorList>
    </citation>
    <scope>NUCLEOTIDE SEQUENCE</scope>
    <source>
        <strain evidence="2">JCM 4633</strain>
    </source>
</reference>
<feature type="domain" description="GAF" evidence="1">
    <location>
        <begin position="133"/>
        <end position="253"/>
    </location>
</feature>